<proteinExistence type="inferred from homology"/>
<evidence type="ECO:0000256" key="1">
    <source>
        <dbReference type="ARBA" id="ARBA00022801"/>
    </source>
</evidence>
<accession>A0A437M173</accession>
<evidence type="ECO:0000256" key="3">
    <source>
        <dbReference type="ARBA" id="ARBA00034240"/>
    </source>
</evidence>
<evidence type="ECO:0000256" key="5">
    <source>
        <dbReference type="ARBA" id="ARBA00034283"/>
    </source>
</evidence>
<evidence type="ECO:0000256" key="4">
    <source>
        <dbReference type="ARBA" id="ARBA00034244"/>
    </source>
</evidence>
<keyword evidence="11" id="KW-1185">Reference proteome</keyword>
<dbReference type="Pfam" id="PF23474">
    <property type="entry name" value="Acb1"/>
    <property type="match status" value="1"/>
</dbReference>
<evidence type="ECO:0000259" key="9">
    <source>
        <dbReference type="Pfam" id="PF23474"/>
    </source>
</evidence>
<dbReference type="InterPro" id="IPR056175">
    <property type="entry name" value="Acb1-like_C"/>
</dbReference>
<evidence type="ECO:0000256" key="2">
    <source>
        <dbReference type="ARBA" id="ARBA00034233"/>
    </source>
</evidence>
<sequence>MRLRRRDRRRHRGSLMRSLYVCRPVLNAAAIRAWARVAGFSTALPADDMHVTVAFSKEAVDWHKVPPATDQLALQLPPDRSTKVMELGKAVVLRFHSSALEQRWRRFRQAGASWDHDSYHPHVTVSYRAPPGGWPTPPEQMQPYAGPLILGPERFQEVRESANKEHVETPLALPPRLLVFAPRAS</sequence>
<evidence type="ECO:0000256" key="6">
    <source>
        <dbReference type="ARBA" id="ARBA00034316"/>
    </source>
</evidence>
<dbReference type="Proteomes" id="UP000282957">
    <property type="component" value="Unassembled WGS sequence"/>
</dbReference>
<comment type="catalytic activity">
    <reaction evidence="2">
        <text>3',3',3'-cAAG + H2O = G[3'-5']pA[3'-5']pAp[3'] + H(+)</text>
        <dbReference type="Rhea" id="RHEA:72863"/>
        <dbReference type="ChEBI" id="CHEBI:15377"/>
        <dbReference type="ChEBI" id="CHEBI:15378"/>
        <dbReference type="ChEBI" id="CHEBI:143810"/>
        <dbReference type="ChEBI" id="CHEBI:192532"/>
    </reaction>
    <physiologicalReaction direction="left-to-right" evidence="2">
        <dbReference type="Rhea" id="RHEA:72864"/>
    </physiologicalReaction>
</comment>
<gene>
    <name evidence="10" type="ORF">EOD42_22495</name>
</gene>
<organism evidence="10 11">
    <name type="scientific">Rhodovarius crocodyli</name>
    <dbReference type="NCBI Taxonomy" id="1979269"/>
    <lineage>
        <taxon>Bacteria</taxon>
        <taxon>Pseudomonadati</taxon>
        <taxon>Pseudomonadota</taxon>
        <taxon>Alphaproteobacteria</taxon>
        <taxon>Acetobacterales</taxon>
        <taxon>Roseomonadaceae</taxon>
        <taxon>Rhodovarius</taxon>
    </lineage>
</organism>
<dbReference type="EMBL" id="SACL01000011">
    <property type="protein sequence ID" value="RVT91428.1"/>
    <property type="molecule type" value="Genomic_DNA"/>
</dbReference>
<comment type="catalytic activity">
    <reaction evidence="8">
        <text>3',3'-cUAMP + H2O = U[3'-5']pAp[3'] + H(+)</text>
        <dbReference type="Rhea" id="RHEA:72835"/>
        <dbReference type="ChEBI" id="CHEBI:15377"/>
        <dbReference type="ChEBI" id="CHEBI:15378"/>
        <dbReference type="ChEBI" id="CHEBI:143809"/>
        <dbReference type="ChEBI" id="CHEBI:192498"/>
    </reaction>
    <physiologicalReaction direction="left-to-right" evidence="8">
        <dbReference type="Rhea" id="RHEA:72836"/>
    </physiologicalReaction>
</comment>
<protein>
    <recommendedName>
        <fullName evidence="7">Anti-CBASS protein Acb1</fullName>
    </recommendedName>
</protein>
<comment type="catalytic activity">
    <reaction evidence="3">
        <text>3',3',3'-c-tri-AMP + H2O = A[3'-5']pA[3'-5']pAp[3'] + H(+)</text>
        <dbReference type="Rhea" id="RHEA:72859"/>
        <dbReference type="ChEBI" id="CHEBI:15377"/>
        <dbReference type="ChEBI" id="CHEBI:15378"/>
        <dbReference type="ChEBI" id="CHEBI:192523"/>
        <dbReference type="ChEBI" id="CHEBI:192530"/>
    </reaction>
    <physiologicalReaction direction="left-to-right" evidence="3">
        <dbReference type="Rhea" id="RHEA:72860"/>
    </physiologicalReaction>
</comment>
<dbReference type="GO" id="GO:0016787">
    <property type="term" value="F:hydrolase activity"/>
    <property type="evidence" value="ECO:0007669"/>
    <property type="project" value="UniProtKB-KW"/>
</dbReference>
<feature type="domain" description="Anti-CBASS protein Acb1-like C-terminal" evidence="9">
    <location>
        <begin position="17"/>
        <end position="163"/>
    </location>
</feature>
<name>A0A437M173_9PROT</name>
<dbReference type="SUPFAM" id="SSF55144">
    <property type="entry name" value="LigT-like"/>
    <property type="match status" value="1"/>
</dbReference>
<keyword evidence="1" id="KW-0378">Hydrolase</keyword>
<evidence type="ECO:0000256" key="8">
    <source>
        <dbReference type="ARBA" id="ARBA00048123"/>
    </source>
</evidence>
<comment type="catalytic activity">
    <reaction evidence="5">
        <text>3',3'-cGAMP + H2O = G[3'-5']pAp[3'] + H(+)</text>
        <dbReference type="Rhea" id="RHEA:72831"/>
        <dbReference type="ChEBI" id="CHEBI:15377"/>
        <dbReference type="ChEBI" id="CHEBI:15378"/>
        <dbReference type="ChEBI" id="CHEBI:71501"/>
        <dbReference type="ChEBI" id="CHEBI:192497"/>
    </reaction>
    <physiologicalReaction direction="left-to-right" evidence="5">
        <dbReference type="Rhea" id="RHEA:72832"/>
    </physiologicalReaction>
</comment>
<comment type="catalytic activity">
    <reaction evidence="4">
        <text>3',3',3'-cAAG + H2O = A[3'-5']pG[3'-5']pAp[3'] + H(+)</text>
        <dbReference type="Rhea" id="RHEA:72867"/>
        <dbReference type="ChEBI" id="CHEBI:15377"/>
        <dbReference type="ChEBI" id="CHEBI:15378"/>
        <dbReference type="ChEBI" id="CHEBI:143810"/>
        <dbReference type="ChEBI" id="CHEBI:192533"/>
    </reaction>
    <physiologicalReaction direction="left-to-right" evidence="4">
        <dbReference type="Rhea" id="RHEA:72868"/>
    </physiologicalReaction>
</comment>
<dbReference type="RefSeq" id="WP_127789846.1">
    <property type="nucleotide sequence ID" value="NZ_SACL01000011.1"/>
</dbReference>
<dbReference type="OrthoDB" id="7491028at2"/>
<comment type="similarity">
    <text evidence="6">Belongs to the anti-CBASS protein Acb1 family.</text>
</comment>
<evidence type="ECO:0000313" key="10">
    <source>
        <dbReference type="EMBL" id="RVT91428.1"/>
    </source>
</evidence>
<reference evidence="10 11" key="1">
    <citation type="submission" date="2019-01" db="EMBL/GenBank/DDBJ databases">
        <authorList>
            <person name="Chen W.-M."/>
        </authorList>
    </citation>
    <scope>NUCLEOTIDE SEQUENCE [LARGE SCALE GENOMIC DNA]</scope>
    <source>
        <strain evidence="10 11">CCP-6</strain>
    </source>
</reference>
<evidence type="ECO:0000256" key="7">
    <source>
        <dbReference type="ARBA" id="ARBA00034343"/>
    </source>
</evidence>
<evidence type="ECO:0000313" key="11">
    <source>
        <dbReference type="Proteomes" id="UP000282957"/>
    </source>
</evidence>
<comment type="caution">
    <text evidence="10">The sequence shown here is derived from an EMBL/GenBank/DDBJ whole genome shotgun (WGS) entry which is preliminary data.</text>
</comment>
<dbReference type="AlphaFoldDB" id="A0A437M173"/>
<dbReference type="InterPro" id="IPR009097">
    <property type="entry name" value="Cyclic_Pdiesterase"/>
</dbReference>